<keyword evidence="6" id="KW-0862">Zinc</keyword>
<evidence type="ECO:0000256" key="2">
    <source>
        <dbReference type="ARBA" id="ARBA00005940"/>
    </source>
</evidence>
<dbReference type="GO" id="GO:0046872">
    <property type="term" value="F:metal ion binding"/>
    <property type="evidence" value="ECO:0007669"/>
    <property type="project" value="UniProtKB-KW"/>
</dbReference>
<feature type="domain" description="Beta-galactosidase C-terminal" evidence="10">
    <location>
        <begin position="610"/>
        <end position="666"/>
    </location>
</feature>
<evidence type="ECO:0000259" key="8">
    <source>
        <dbReference type="Pfam" id="PF02449"/>
    </source>
</evidence>
<accession>X1JF73</accession>
<organism evidence="11">
    <name type="scientific">marine sediment metagenome</name>
    <dbReference type="NCBI Taxonomy" id="412755"/>
    <lineage>
        <taxon>unclassified sequences</taxon>
        <taxon>metagenomes</taxon>
        <taxon>ecological metagenomes</taxon>
    </lineage>
</organism>
<dbReference type="CDD" id="cd03143">
    <property type="entry name" value="A4_beta-galactosidase_middle_domain"/>
    <property type="match status" value="1"/>
</dbReference>
<dbReference type="PANTHER" id="PTHR36447">
    <property type="entry name" value="BETA-GALACTOSIDASE GANA"/>
    <property type="match status" value="1"/>
</dbReference>
<dbReference type="GO" id="GO:0006012">
    <property type="term" value="P:galactose metabolic process"/>
    <property type="evidence" value="ECO:0007669"/>
    <property type="project" value="InterPro"/>
</dbReference>
<dbReference type="InterPro" id="IPR013738">
    <property type="entry name" value="Beta_galactosidase_Trimer"/>
</dbReference>
<evidence type="ECO:0000256" key="3">
    <source>
        <dbReference type="ARBA" id="ARBA00012756"/>
    </source>
</evidence>
<dbReference type="InterPro" id="IPR017853">
    <property type="entry name" value="GH"/>
</dbReference>
<keyword evidence="5" id="KW-0378">Hydrolase</keyword>
<gene>
    <name evidence="11" type="ORF">S06H3_00544</name>
</gene>
<comment type="similarity">
    <text evidence="2">Belongs to the glycosyl hydrolase 42 family.</text>
</comment>
<evidence type="ECO:0000256" key="5">
    <source>
        <dbReference type="ARBA" id="ARBA00022801"/>
    </source>
</evidence>
<dbReference type="InterPro" id="IPR013739">
    <property type="entry name" value="Beta_galactosidase_C"/>
</dbReference>
<dbReference type="PIRSF" id="PIRSF001084">
    <property type="entry name" value="B-galactosidase"/>
    <property type="match status" value="1"/>
</dbReference>
<evidence type="ECO:0000259" key="10">
    <source>
        <dbReference type="Pfam" id="PF08533"/>
    </source>
</evidence>
<protein>
    <recommendedName>
        <fullName evidence="3">beta-galactosidase</fullName>
        <ecNumber evidence="3">3.2.1.23</ecNumber>
    </recommendedName>
</protein>
<sequence>MNFGCDYYPEHWPEERWEKDVQMMAEAGFNIVRMAEFAWVKLEQGKGQFDFSWLDKAIEILSENKIRSVLGTPTATPPAWLAASHPDILRVNKEGIRTSFGGRRACCPNSSTYRTYSEKIVSKMAEHYKDNENVIGWQIDNEFGGDGEKGLCYCQECAKNFRQWLQDKYKTLQKLNQEWGTVFWSQTYTEWEQIPLPRQLETAHNPSLLLDYRRFISDSYISYQKLQIDILRKICPHKFITHNFMGLFNAIDYYKLAQPLDFIAWDNYPNLRFTGGNKSSVKVSLSHDVMRGLKEKNFWVMEQQSGPTGWQCVDPNPYPGEIRLWTYQAIAHGAEGILYFRWRTSRFGTEQFWHGILDQCGTATRRYEEVKKIGQELKRIKDKLTGLEFPKEVAMLTSYDEQWAFDIQPNNPKFNYQEHFTSYYQILNTLNIPVDVVSIQADISKYKLVLAPALFLINDELVDNLKEFVKKGGTLIITFRSGIKNWNNIVLDEPLPAKLNDLLGIEVVEYDSLSSMQKCKLKLIHPEIEPLQGECDTWCDIIKCRGAEIIGRYTQSYYKDEACVTINRFGQGYAIYIGTNPSPEIKGSILRWAIEKSRVKSSFQTDPANIEVILRRKEGKDYLFFLNHSGKYHQVKLDRIYQELLEKTEYFKDSLMGIEPKGVRILCRT</sequence>
<dbReference type="AlphaFoldDB" id="X1JF73"/>
<dbReference type="Pfam" id="PF08533">
    <property type="entry name" value="Glyco_hydro_42C"/>
    <property type="match status" value="1"/>
</dbReference>
<proteinExistence type="inferred from homology"/>
<dbReference type="SUPFAM" id="SSF51445">
    <property type="entry name" value="(Trans)glycosidases"/>
    <property type="match status" value="1"/>
</dbReference>
<keyword evidence="7" id="KW-0326">Glycosidase</keyword>
<feature type="domain" description="Beta-galactosidase trimerisation" evidence="9">
    <location>
        <begin position="392"/>
        <end position="597"/>
    </location>
</feature>
<dbReference type="Pfam" id="PF08532">
    <property type="entry name" value="Glyco_hydro_42M"/>
    <property type="match status" value="1"/>
</dbReference>
<dbReference type="InterPro" id="IPR003476">
    <property type="entry name" value="Glyco_hydro_42"/>
</dbReference>
<dbReference type="InterPro" id="IPR013780">
    <property type="entry name" value="Glyco_hydro_b"/>
</dbReference>
<evidence type="ECO:0000313" key="11">
    <source>
        <dbReference type="EMBL" id="GAH93366.1"/>
    </source>
</evidence>
<dbReference type="PANTHER" id="PTHR36447:SF2">
    <property type="entry name" value="BETA-GALACTOSIDASE YESZ"/>
    <property type="match status" value="1"/>
</dbReference>
<dbReference type="Gene3D" id="3.40.50.880">
    <property type="match status" value="1"/>
</dbReference>
<feature type="domain" description="Glycoside hydrolase family 42 N-terminal" evidence="8">
    <location>
        <begin position="6"/>
        <end position="380"/>
    </location>
</feature>
<dbReference type="EC" id="3.2.1.23" evidence="3"/>
<comment type="caution">
    <text evidence="11">The sequence shown here is derived from an EMBL/GenBank/DDBJ whole genome shotgun (WGS) entry which is preliminary data.</text>
</comment>
<evidence type="ECO:0000256" key="4">
    <source>
        <dbReference type="ARBA" id="ARBA00022723"/>
    </source>
</evidence>
<comment type="catalytic activity">
    <reaction evidence="1">
        <text>Hydrolysis of terminal non-reducing beta-D-galactose residues in beta-D-galactosides.</text>
        <dbReference type="EC" id="3.2.1.23"/>
    </reaction>
</comment>
<dbReference type="SUPFAM" id="SSF52317">
    <property type="entry name" value="Class I glutamine amidotransferase-like"/>
    <property type="match status" value="1"/>
</dbReference>
<evidence type="ECO:0000259" key="9">
    <source>
        <dbReference type="Pfam" id="PF08532"/>
    </source>
</evidence>
<evidence type="ECO:0000256" key="6">
    <source>
        <dbReference type="ARBA" id="ARBA00022833"/>
    </source>
</evidence>
<reference evidence="11" key="1">
    <citation type="journal article" date="2014" name="Front. Microbiol.">
        <title>High frequency of phylogenetically diverse reductive dehalogenase-homologous genes in deep subseafloor sedimentary metagenomes.</title>
        <authorList>
            <person name="Kawai M."/>
            <person name="Futagami T."/>
            <person name="Toyoda A."/>
            <person name="Takaki Y."/>
            <person name="Nishi S."/>
            <person name="Hori S."/>
            <person name="Arai W."/>
            <person name="Tsubouchi T."/>
            <person name="Morono Y."/>
            <person name="Uchiyama I."/>
            <person name="Ito T."/>
            <person name="Fujiyama A."/>
            <person name="Inagaki F."/>
            <person name="Takami H."/>
        </authorList>
    </citation>
    <scope>NUCLEOTIDE SEQUENCE</scope>
    <source>
        <strain evidence="11">Expedition CK06-06</strain>
    </source>
</reference>
<name>X1JF73_9ZZZZ</name>
<dbReference type="GO" id="GO:0004565">
    <property type="term" value="F:beta-galactosidase activity"/>
    <property type="evidence" value="ECO:0007669"/>
    <property type="project" value="UniProtKB-EC"/>
</dbReference>
<dbReference type="Gene3D" id="3.20.20.80">
    <property type="entry name" value="Glycosidases"/>
    <property type="match status" value="1"/>
</dbReference>
<dbReference type="InterPro" id="IPR029062">
    <property type="entry name" value="Class_I_gatase-like"/>
</dbReference>
<dbReference type="EMBL" id="BARV01000102">
    <property type="protein sequence ID" value="GAH93366.1"/>
    <property type="molecule type" value="Genomic_DNA"/>
</dbReference>
<dbReference type="InterPro" id="IPR013529">
    <property type="entry name" value="Glyco_hydro_42_N"/>
</dbReference>
<dbReference type="Pfam" id="PF02449">
    <property type="entry name" value="Glyco_hydro_42"/>
    <property type="match status" value="1"/>
</dbReference>
<evidence type="ECO:0000256" key="7">
    <source>
        <dbReference type="ARBA" id="ARBA00023295"/>
    </source>
</evidence>
<evidence type="ECO:0000256" key="1">
    <source>
        <dbReference type="ARBA" id="ARBA00001412"/>
    </source>
</evidence>
<dbReference type="Gene3D" id="2.60.40.1180">
    <property type="entry name" value="Golgi alpha-mannosidase II"/>
    <property type="match status" value="1"/>
</dbReference>
<dbReference type="GO" id="GO:0009341">
    <property type="term" value="C:beta-galactosidase complex"/>
    <property type="evidence" value="ECO:0007669"/>
    <property type="project" value="InterPro"/>
</dbReference>
<keyword evidence="4" id="KW-0479">Metal-binding</keyword>